<dbReference type="SMART" id="SM00220">
    <property type="entry name" value="S_TKc"/>
    <property type="match status" value="1"/>
</dbReference>
<dbReference type="PROSITE" id="PS50011">
    <property type="entry name" value="PROTEIN_KINASE_DOM"/>
    <property type="match status" value="1"/>
</dbReference>
<dbReference type="Gene3D" id="3.30.200.20">
    <property type="entry name" value="Phosphorylase Kinase, domain 1"/>
    <property type="match status" value="1"/>
</dbReference>
<dbReference type="EMBL" id="CP012672">
    <property type="protein sequence ID" value="AUX35184.1"/>
    <property type="molecule type" value="Genomic_DNA"/>
</dbReference>
<dbReference type="CDD" id="cd14014">
    <property type="entry name" value="STKc_PknB_like"/>
    <property type="match status" value="1"/>
</dbReference>
<dbReference type="PROSITE" id="PS00108">
    <property type="entry name" value="PROTEIN_KINASE_ST"/>
    <property type="match status" value="1"/>
</dbReference>
<gene>
    <name evidence="7" type="ORF">SOCE836_073730</name>
</gene>
<protein>
    <recommendedName>
        <fullName evidence="6">Protein kinase domain-containing protein</fullName>
    </recommendedName>
</protein>
<organism evidence="7 8">
    <name type="scientific">Sorangium cellulosum</name>
    <name type="common">Polyangium cellulosum</name>
    <dbReference type="NCBI Taxonomy" id="56"/>
    <lineage>
        <taxon>Bacteria</taxon>
        <taxon>Pseudomonadati</taxon>
        <taxon>Myxococcota</taxon>
        <taxon>Polyangia</taxon>
        <taxon>Polyangiales</taxon>
        <taxon>Polyangiaceae</taxon>
        <taxon>Sorangium</taxon>
    </lineage>
</organism>
<keyword evidence="2" id="KW-0547">Nucleotide-binding</keyword>
<dbReference type="Proteomes" id="UP000295497">
    <property type="component" value="Chromosome"/>
</dbReference>
<evidence type="ECO:0000259" key="6">
    <source>
        <dbReference type="PROSITE" id="PS50011"/>
    </source>
</evidence>
<evidence type="ECO:0000256" key="5">
    <source>
        <dbReference type="SAM" id="MobiDB-lite"/>
    </source>
</evidence>
<feature type="region of interest" description="Disordered" evidence="5">
    <location>
        <begin position="327"/>
        <end position="399"/>
    </location>
</feature>
<evidence type="ECO:0000256" key="2">
    <source>
        <dbReference type="ARBA" id="ARBA00022741"/>
    </source>
</evidence>
<evidence type="ECO:0000256" key="3">
    <source>
        <dbReference type="ARBA" id="ARBA00022777"/>
    </source>
</evidence>
<accession>A0A4P2QXD2</accession>
<keyword evidence="1" id="KW-0808">Transferase</keyword>
<dbReference type="AlphaFoldDB" id="A0A4P2QXD2"/>
<dbReference type="Gene3D" id="1.10.510.10">
    <property type="entry name" value="Transferase(Phosphotransferase) domain 1"/>
    <property type="match status" value="1"/>
</dbReference>
<evidence type="ECO:0000256" key="1">
    <source>
        <dbReference type="ARBA" id="ARBA00022679"/>
    </source>
</evidence>
<sequence length="593" mass="61354">MLASRAMIAPLQPAVGMLFGEFRIVRPLSAGGMGAVYIAEQASTGKLRALKLMHPQLCADTRLRERFEQEARVGALVESDHIVQVIAAGVDAASGVPWLAMELLEGEDLAQRMKRSGLLAPKDVHEIFQQLCHALGAAHRAGVVHRDMKPQNVFLAKANSATAPWSVKVLDFGIAKIAAEASTMATASLGTPLWMAPEQTDARGQITPATDVWALGLIAFAALTGRMYWRAANDPMGTAMPVLLREILFEPIDPASTRATALGRAGCVVHPFDAWFARCVAREPSQRFQTAQEAFDALGPALFADPRSVRPPGAAISVTPPGIAAAATPAGTASPVSLSGPTEMATDAQRSADARAGGRGGASAAPPPAERPRPGASSPPASAPAVASSAPTGAPTRPSRWRPMLLLAFGLLGGAAAALAVSTGRAGREVQVAQRLPEPARPTVISAGRGDEARPPASADGADAQQPPPGPLHGPVPVLLPKAPRPSRDGGAPETATAAQPGAARPFDHAAAHAALQRKGATAPIHCRGKEGPKAVTARVYFNPAGAVQRISIEPRVAMTQAGTCVQMVLSSARVPAFDGNELQEVSTTVALE</sequence>
<proteinExistence type="predicted"/>
<evidence type="ECO:0000256" key="4">
    <source>
        <dbReference type="ARBA" id="ARBA00022840"/>
    </source>
</evidence>
<keyword evidence="3" id="KW-0418">Kinase</keyword>
<dbReference type="GO" id="GO:0004674">
    <property type="term" value="F:protein serine/threonine kinase activity"/>
    <property type="evidence" value="ECO:0007669"/>
    <property type="project" value="TreeGrafter"/>
</dbReference>
<dbReference type="InterPro" id="IPR000719">
    <property type="entry name" value="Prot_kinase_dom"/>
</dbReference>
<dbReference type="PANTHER" id="PTHR43289">
    <property type="entry name" value="MITOGEN-ACTIVATED PROTEIN KINASE KINASE KINASE 20-RELATED"/>
    <property type="match status" value="1"/>
</dbReference>
<dbReference type="PANTHER" id="PTHR43289:SF6">
    <property type="entry name" value="SERINE_THREONINE-PROTEIN KINASE NEKL-3"/>
    <property type="match status" value="1"/>
</dbReference>
<dbReference type="InterPro" id="IPR011009">
    <property type="entry name" value="Kinase-like_dom_sf"/>
</dbReference>
<feature type="domain" description="Protein kinase" evidence="6">
    <location>
        <begin position="22"/>
        <end position="302"/>
    </location>
</feature>
<feature type="compositionally biased region" description="Low complexity" evidence="5">
    <location>
        <begin position="374"/>
        <end position="395"/>
    </location>
</feature>
<dbReference type="SUPFAM" id="SSF56112">
    <property type="entry name" value="Protein kinase-like (PK-like)"/>
    <property type="match status" value="1"/>
</dbReference>
<evidence type="ECO:0000313" key="8">
    <source>
        <dbReference type="Proteomes" id="UP000295497"/>
    </source>
</evidence>
<name>A0A4P2QXD2_SORCE</name>
<evidence type="ECO:0000313" key="7">
    <source>
        <dbReference type="EMBL" id="AUX35184.1"/>
    </source>
</evidence>
<feature type="region of interest" description="Disordered" evidence="5">
    <location>
        <begin position="430"/>
        <end position="503"/>
    </location>
</feature>
<dbReference type="Pfam" id="PF00069">
    <property type="entry name" value="Pkinase"/>
    <property type="match status" value="1"/>
</dbReference>
<reference evidence="7 8" key="1">
    <citation type="submission" date="2015-09" db="EMBL/GenBank/DDBJ databases">
        <title>Sorangium comparison.</title>
        <authorList>
            <person name="Zaburannyi N."/>
            <person name="Bunk B."/>
            <person name="Overmann J."/>
            <person name="Mueller R."/>
        </authorList>
    </citation>
    <scope>NUCLEOTIDE SEQUENCE [LARGE SCALE GENOMIC DNA]</scope>
    <source>
        <strain evidence="7 8">So ce836</strain>
    </source>
</reference>
<dbReference type="GO" id="GO:0005524">
    <property type="term" value="F:ATP binding"/>
    <property type="evidence" value="ECO:0007669"/>
    <property type="project" value="UniProtKB-KW"/>
</dbReference>
<keyword evidence="4" id="KW-0067">ATP-binding</keyword>
<dbReference type="InterPro" id="IPR008271">
    <property type="entry name" value="Ser/Thr_kinase_AS"/>
</dbReference>